<dbReference type="PANTHER" id="PTHR34990:SF1">
    <property type="entry name" value="UDP-2,3-DIACYLGLUCOSAMINE HYDROLASE"/>
    <property type="match status" value="1"/>
</dbReference>
<evidence type="ECO:0000256" key="2">
    <source>
        <dbReference type="ARBA" id="ARBA00022516"/>
    </source>
</evidence>
<dbReference type="SUPFAM" id="SSF56300">
    <property type="entry name" value="Metallo-dependent phosphatases"/>
    <property type="match status" value="1"/>
</dbReference>
<feature type="binding site" evidence="10">
    <location>
        <position position="114"/>
    </location>
    <ligand>
        <name>Mn(2+)</name>
        <dbReference type="ChEBI" id="CHEBI:29035"/>
        <label>2</label>
    </ligand>
</feature>
<dbReference type="CDD" id="cd07398">
    <property type="entry name" value="MPP_YbbF-LpxH"/>
    <property type="match status" value="1"/>
</dbReference>
<evidence type="ECO:0000313" key="12">
    <source>
        <dbReference type="EMBL" id="MCG6504231.1"/>
    </source>
</evidence>
<feature type="binding site" evidence="10">
    <location>
        <begin position="79"/>
        <end position="80"/>
    </location>
    <ligand>
        <name>substrate</name>
    </ligand>
</feature>
<keyword evidence="2 10" id="KW-0444">Lipid biosynthesis</keyword>
<comment type="function">
    <text evidence="10">Hydrolyzes the pyrophosphate bond of UDP-2,3-diacylglucosamine to yield 2,3-diacylglucosamine 1-phosphate (lipid X) and UMP by catalyzing the attack of water at the alpha-P atom. Involved in the biosynthesis of lipid A, a phosphorylated glycolipid that anchors the lipopolysaccharide to the outer membrane of the cell.</text>
</comment>
<evidence type="ECO:0000256" key="6">
    <source>
        <dbReference type="ARBA" id="ARBA00022801"/>
    </source>
</evidence>
<dbReference type="PANTHER" id="PTHR34990">
    <property type="entry name" value="UDP-2,3-DIACYLGLUCOSAMINE HYDROLASE-RELATED"/>
    <property type="match status" value="1"/>
</dbReference>
<comment type="caution">
    <text evidence="12">The sequence shown here is derived from an EMBL/GenBank/DDBJ whole genome shotgun (WGS) entry which is preliminary data.</text>
</comment>
<evidence type="ECO:0000256" key="3">
    <source>
        <dbReference type="ARBA" id="ARBA00022519"/>
    </source>
</evidence>
<feature type="binding site" evidence="10">
    <location>
        <position position="11"/>
    </location>
    <ligand>
        <name>Mn(2+)</name>
        <dbReference type="ChEBI" id="CHEBI:29035"/>
        <label>1</label>
    </ligand>
</feature>
<name>A0ABS9NN59_9NEIS</name>
<dbReference type="RefSeq" id="WP_238747508.1">
    <property type="nucleotide sequence ID" value="NZ_JAKOOW010000024.1"/>
</dbReference>
<accession>A0ABS9NN59</accession>
<evidence type="ECO:0000313" key="13">
    <source>
        <dbReference type="Proteomes" id="UP001298424"/>
    </source>
</evidence>
<feature type="binding site" evidence="10">
    <location>
        <position position="199"/>
    </location>
    <ligand>
        <name>Mn(2+)</name>
        <dbReference type="ChEBI" id="CHEBI:29035"/>
        <label>1</label>
    </ligand>
</feature>
<dbReference type="EC" id="3.6.1.54" evidence="10"/>
<keyword evidence="3 10" id="KW-0997">Cell inner membrane</keyword>
<protein>
    <recommendedName>
        <fullName evidence="10">UDP-2,3-diacylglucosamine hydrolase</fullName>
        <ecNumber evidence="10">3.6.1.54</ecNumber>
    </recommendedName>
    <alternativeName>
        <fullName evidence="10">UDP-2,3-diacylglucosamine diphosphatase</fullName>
    </alternativeName>
</protein>
<gene>
    <name evidence="10" type="primary">lpxH</name>
    <name evidence="12" type="ORF">MB824_06960</name>
</gene>
<feature type="binding site" evidence="10">
    <location>
        <position position="160"/>
    </location>
    <ligand>
        <name>substrate</name>
    </ligand>
</feature>
<feature type="binding site" evidence="10">
    <location>
        <position position="9"/>
    </location>
    <ligand>
        <name>Mn(2+)</name>
        <dbReference type="ChEBI" id="CHEBI:29035"/>
        <label>1</label>
    </ligand>
</feature>
<keyword evidence="9 10" id="KW-0464">Manganese</keyword>
<dbReference type="NCBIfam" id="TIGR01854">
    <property type="entry name" value="lipid_A_lpxH"/>
    <property type="match status" value="1"/>
</dbReference>
<feature type="binding site" evidence="10">
    <location>
        <position position="42"/>
    </location>
    <ligand>
        <name>Mn(2+)</name>
        <dbReference type="ChEBI" id="CHEBI:29035"/>
        <label>1</label>
    </ligand>
</feature>
<evidence type="ECO:0000256" key="10">
    <source>
        <dbReference type="HAMAP-Rule" id="MF_00575"/>
    </source>
</evidence>
<comment type="pathway">
    <text evidence="10">Glycolipid biosynthesis; lipid IV(A) biosynthesis; lipid IV(A) from (3R)-3-hydroxytetradecanoyl-[acyl-carrier-protein] and UDP-N-acetyl-alpha-D-glucosamine: step 4/6.</text>
</comment>
<keyword evidence="8 10" id="KW-0472">Membrane</keyword>
<dbReference type="InterPro" id="IPR029052">
    <property type="entry name" value="Metallo-depent_PP-like"/>
</dbReference>
<evidence type="ECO:0000256" key="1">
    <source>
        <dbReference type="ARBA" id="ARBA00022475"/>
    </source>
</evidence>
<keyword evidence="13" id="KW-1185">Reference proteome</keyword>
<feature type="binding site" evidence="10">
    <location>
        <position position="165"/>
    </location>
    <ligand>
        <name>substrate</name>
    </ligand>
</feature>
<comment type="caution">
    <text evidence="10">Lacks conserved residue(s) required for the propagation of feature annotation.</text>
</comment>
<keyword evidence="5 10" id="KW-0479">Metal-binding</keyword>
<keyword evidence="4 10" id="KW-0441">Lipid A biosynthesis</keyword>
<dbReference type="Proteomes" id="UP001298424">
    <property type="component" value="Unassembled WGS sequence"/>
</dbReference>
<keyword evidence="6 10" id="KW-0378">Hydrolase</keyword>
<feature type="domain" description="Calcineurin-like phosphoesterase" evidence="11">
    <location>
        <begin position="5"/>
        <end position="201"/>
    </location>
</feature>
<evidence type="ECO:0000256" key="7">
    <source>
        <dbReference type="ARBA" id="ARBA00023098"/>
    </source>
</evidence>
<evidence type="ECO:0000256" key="4">
    <source>
        <dbReference type="ARBA" id="ARBA00022556"/>
    </source>
</evidence>
<keyword evidence="1 10" id="KW-1003">Cell membrane</keyword>
<reference evidence="12 13" key="1">
    <citation type="submission" date="2022-02" db="EMBL/GenBank/DDBJ databases">
        <title>Genome sequence data of Kingella unionensis sp. nov. strain CICC 24913 (CCUG 75125).</title>
        <authorList>
            <person name="Xiao M."/>
        </authorList>
    </citation>
    <scope>NUCLEOTIDE SEQUENCE [LARGE SCALE GENOMIC DNA]</scope>
    <source>
        <strain evidence="12 13">CICC 24913</strain>
    </source>
</reference>
<organism evidence="12 13">
    <name type="scientific">Kingella pumchi</name>
    <dbReference type="NCBI Taxonomy" id="2779506"/>
    <lineage>
        <taxon>Bacteria</taxon>
        <taxon>Pseudomonadati</taxon>
        <taxon>Pseudomonadota</taxon>
        <taxon>Betaproteobacteria</taxon>
        <taxon>Neisseriales</taxon>
        <taxon>Neisseriaceae</taxon>
        <taxon>Kingella</taxon>
    </lineage>
</organism>
<feature type="binding site" evidence="10">
    <location>
        <position position="42"/>
    </location>
    <ligand>
        <name>Mn(2+)</name>
        <dbReference type="ChEBI" id="CHEBI:29035"/>
        <label>2</label>
    </ligand>
</feature>
<feature type="binding site" evidence="10">
    <location>
        <position position="197"/>
    </location>
    <ligand>
        <name>substrate</name>
    </ligand>
</feature>
<evidence type="ECO:0000256" key="8">
    <source>
        <dbReference type="ARBA" id="ARBA00023136"/>
    </source>
</evidence>
<dbReference type="Pfam" id="PF00149">
    <property type="entry name" value="Metallophos"/>
    <property type="match status" value="1"/>
</dbReference>
<dbReference type="NCBIfam" id="NF003743">
    <property type="entry name" value="PRK05340.1"/>
    <property type="match status" value="1"/>
</dbReference>
<dbReference type="InterPro" id="IPR043461">
    <property type="entry name" value="LpxH-like"/>
</dbReference>
<dbReference type="Gene3D" id="3.60.21.10">
    <property type="match status" value="1"/>
</dbReference>
<dbReference type="GO" id="GO:0016787">
    <property type="term" value="F:hydrolase activity"/>
    <property type="evidence" value="ECO:0007669"/>
    <property type="project" value="UniProtKB-KW"/>
</dbReference>
<dbReference type="HAMAP" id="MF_00575">
    <property type="entry name" value="LpxH"/>
    <property type="match status" value="1"/>
</dbReference>
<comment type="similarity">
    <text evidence="10">Belongs to the LpxH family.</text>
</comment>
<feature type="binding site" evidence="10">
    <location>
        <position position="79"/>
    </location>
    <ligand>
        <name>Mn(2+)</name>
        <dbReference type="ChEBI" id="CHEBI:29035"/>
        <label>2</label>
    </ligand>
</feature>
<evidence type="ECO:0000256" key="5">
    <source>
        <dbReference type="ARBA" id="ARBA00022723"/>
    </source>
</evidence>
<evidence type="ECO:0000259" key="11">
    <source>
        <dbReference type="Pfam" id="PF00149"/>
    </source>
</evidence>
<feature type="binding site" evidence="10">
    <location>
        <position position="197"/>
    </location>
    <ligand>
        <name>Mn(2+)</name>
        <dbReference type="ChEBI" id="CHEBI:29035"/>
        <label>2</label>
    </ligand>
</feature>
<dbReference type="EMBL" id="JAKOOW010000024">
    <property type="protein sequence ID" value="MCG6504231.1"/>
    <property type="molecule type" value="Genomic_DNA"/>
</dbReference>
<sequence length="246" mass="27587">MPQTVFIADLHLSDSTPELNRLFIQALDDWQGRVDALYILGDLFEAWLGDDAADGAALAAAARLKAFSAETPVYFICGNRDFLVGRRYAERTGFTILPEQYAVSLYGKRYLLSHGDEMCTADTGYQRFRRLMRCPIVQKLLLSLPLALRRKIAAKMRQKSRQIQNRRGYVPAADVTENGVQAAFAAHPGCSALIHGHTHRPDIHHHQVQGQTVERYVLPDWYGSEGGYLAVSPQGAEMKKLTLRQT</sequence>
<evidence type="ECO:0000256" key="9">
    <source>
        <dbReference type="ARBA" id="ARBA00023211"/>
    </source>
</evidence>
<feature type="binding site" evidence="10">
    <location>
        <position position="122"/>
    </location>
    <ligand>
        <name>substrate</name>
    </ligand>
</feature>
<comment type="cofactor">
    <cofactor evidence="10">
        <name>Mn(2+)</name>
        <dbReference type="ChEBI" id="CHEBI:29035"/>
    </cofactor>
    <text evidence="10">Binds 2 Mn(2+) ions per subunit in a binuclear metal center.</text>
</comment>
<comment type="catalytic activity">
    <reaction evidence="10">
        <text>UDP-2-N,3-O-bis[(3R)-3-hydroxytetradecanoyl]-alpha-D-glucosamine + H2O = 2-N,3-O-bis[(3R)-3-hydroxytetradecanoyl]-alpha-D-glucosaminyl 1-phosphate + UMP + 2 H(+)</text>
        <dbReference type="Rhea" id="RHEA:25213"/>
        <dbReference type="ChEBI" id="CHEBI:15377"/>
        <dbReference type="ChEBI" id="CHEBI:15378"/>
        <dbReference type="ChEBI" id="CHEBI:57865"/>
        <dbReference type="ChEBI" id="CHEBI:57957"/>
        <dbReference type="ChEBI" id="CHEBI:78847"/>
        <dbReference type="EC" id="3.6.1.54"/>
    </reaction>
</comment>
<dbReference type="InterPro" id="IPR010138">
    <property type="entry name" value="UDP-diacylglucosamine_Hdrlase"/>
</dbReference>
<comment type="subcellular location">
    <subcellularLocation>
        <location evidence="10">Cell inner membrane</location>
        <topology evidence="10">Peripheral membrane protein</topology>
        <orientation evidence="10">Cytoplasmic side</orientation>
    </subcellularLocation>
</comment>
<proteinExistence type="inferred from homology"/>
<keyword evidence="7 10" id="KW-0443">Lipid metabolism</keyword>
<dbReference type="InterPro" id="IPR004843">
    <property type="entry name" value="Calcineurin-like_PHP"/>
</dbReference>